<name>A0ABY4F8S8_9BACT</name>
<accession>A0ABY4F8S8</accession>
<organism evidence="1 2">
    <name type="scientific">Hymenobacter cellulosivorans</name>
    <dbReference type="NCBI Taxonomy" id="2932249"/>
    <lineage>
        <taxon>Bacteria</taxon>
        <taxon>Pseudomonadati</taxon>
        <taxon>Bacteroidota</taxon>
        <taxon>Cytophagia</taxon>
        <taxon>Cytophagales</taxon>
        <taxon>Hymenobacteraceae</taxon>
        <taxon>Hymenobacter</taxon>
    </lineage>
</organism>
<evidence type="ECO:0000313" key="2">
    <source>
        <dbReference type="Proteomes" id="UP000831785"/>
    </source>
</evidence>
<dbReference type="RefSeq" id="WP_244717817.1">
    <property type="nucleotide sequence ID" value="NZ_CP095049.1"/>
</dbReference>
<dbReference type="Proteomes" id="UP000831785">
    <property type="component" value="Chromosome"/>
</dbReference>
<protein>
    <submittedName>
        <fullName evidence="1">Uncharacterized protein</fullName>
    </submittedName>
</protein>
<keyword evidence="2" id="KW-1185">Reference proteome</keyword>
<dbReference type="EMBL" id="CP095049">
    <property type="protein sequence ID" value="UOQ53077.1"/>
    <property type="molecule type" value="Genomic_DNA"/>
</dbReference>
<reference evidence="1 2" key="1">
    <citation type="submission" date="2022-04" db="EMBL/GenBank/DDBJ databases">
        <title>Hymenobacter sp. isolated from the air.</title>
        <authorList>
            <person name="Won M."/>
            <person name="Lee C.-M."/>
            <person name="Woen H.-Y."/>
            <person name="Kwon S.-W."/>
        </authorList>
    </citation>
    <scope>NUCLEOTIDE SEQUENCE [LARGE SCALE GENOMIC DNA]</scope>
    <source>
        <strain evidence="2">5116 S-27</strain>
    </source>
</reference>
<evidence type="ECO:0000313" key="1">
    <source>
        <dbReference type="EMBL" id="UOQ53077.1"/>
    </source>
</evidence>
<proteinExistence type="predicted"/>
<gene>
    <name evidence="1" type="ORF">MUN80_25485</name>
</gene>
<sequence>MSDEEYSPEMERFVAGVLRKASPKDFENLRKYYQQRSGPGLELAEAEAQYRQLSTQSTSQR</sequence>